<dbReference type="GO" id="GO:0016655">
    <property type="term" value="F:oxidoreductase activity, acting on NAD(P)H, quinone or similar compound as acceptor"/>
    <property type="evidence" value="ECO:0007669"/>
    <property type="project" value="UniProtKB-UniRule"/>
</dbReference>
<evidence type="ECO:0000256" key="2">
    <source>
        <dbReference type="ARBA" id="ARBA00022692"/>
    </source>
</evidence>
<dbReference type="PANTHER" id="PTHR11432:SF3">
    <property type="entry name" value="NADH-UBIQUINONE OXIDOREDUCTASE CHAIN 1"/>
    <property type="match status" value="1"/>
</dbReference>
<evidence type="ECO:0000313" key="8">
    <source>
        <dbReference type="Proteomes" id="UP000184139"/>
    </source>
</evidence>
<dbReference type="InterPro" id="IPR001694">
    <property type="entry name" value="NADH_UbQ_OxRdtase_su1/FPO"/>
</dbReference>
<evidence type="ECO:0000256" key="5">
    <source>
        <dbReference type="HAMAP-Rule" id="MF_01350"/>
    </source>
</evidence>
<dbReference type="PROSITE" id="PS00668">
    <property type="entry name" value="COMPLEX1_ND1_2"/>
    <property type="match status" value="1"/>
</dbReference>
<organism evidence="7 8">
    <name type="scientific">Desulfofustis glycolicus DSM 9705</name>
    <dbReference type="NCBI Taxonomy" id="1121409"/>
    <lineage>
        <taxon>Bacteria</taxon>
        <taxon>Pseudomonadati</taxon>
        <taxon>Thermodesulfobacteriota</taxon>
        <taxon>Desulfobulbia</taxon>
        <taxon>Desulfobulbales</taxon>
        <taxon>Desulfocapsaceae</taxon>
        <taxon>Desulfofustis</taxon>
    </lineage>
</organism>
<evidence type="ECO:0000256" key="1">
    <source>
        <dbReference type="ARBA" id="ARBA00004141"/>
    </source>
</evidence>
<reference evidence="7 8" key="1">
    <citation type="submission" date="2016-11" db="EMBL/GenBank/DDBJ databases">
        <authorList>
            <person name="Jaros S."/>
            <person name="Januszkiewicz K."/>
            <person name="Wedrychowicz H."/>
        </authorList>
    </citation>
    <scope>NUCLEOTIDE SEQUENCE [LARGE SCALE GENOMIC DNA]</scope>
    <source>
        <strain evidence="7 8">DSM 9705</strain>
    </source>
</reference>
<comment type="subcellular location">
    <subcellularLocation>
        <location evidence="5 6">Cell membrane</location>
        <topology evidence="5 6">Multi-pass membrane protein</topology>
    </subcellularLocation>
    <subcellularLocation>
        <location evidence="1">Membrane</location>
        <topology evidence="1">Multi-pass membrane protein</topology>
    </subcellularLocation>
</comment>
<feature type="transmembrane region" description="Helical" evidence="5">
    <location>
        <begin position="409"/>
        <end position="427"/>
    </location>
</feature>
<dbReference type="PROSITE" id="PS00667">
    <property type="entry name" value="COMPLEX1_ND1_1"/>
    <property type="match status" value="1"/>
</dbReference>
<keyword evidence="4 5" id="KW-0472">Membrane</keyword>
<dbReference type="EMBL" id="FQXS01000026">
    <property type="protein sequence ID" value="SHI05567.1"/>
    <property type="molecule type" value="Genomic_DNA"/>
</dbReference>
<feature type="transmembrane region" description="Helical" evidence="5">
    <location>
        <begin position="125"/>
        <end position="145"/>
    </location>
</feature>
<dbReference type="PANTHER" id="PTHR11432">
    <property type="entry name" value="NADH DEHYDROGENASE SUBUNIT 1"/>
    <property type="match status" value="1"/>
</dbReference>
<dbReference type="GO" id="GO:0005886">
    <property type="term" value="C:plasma membrane"/>
    <property type="evidence" value="ECO:0007669"/>
    <property type="project" value="UniProtKB-SubCell"/>
</dbReference>
<keyword evidence="5" id="KW-0830">Ubiquinone</keyword>
<evidence type="ECO:0000256" key="6">
    <source>
        <dbReference type="RuleBase" id="RU000471"/>
    </source>
</evidence>
<gene>
    <name evidence="5" type="primary">nuoH</name>
    <name evidence="7" type="ORF">SAMN02745124_03520</name>
</gene>
<evidence type="ECO:0000313" key="7">
    <source>
        <dbReference type="EMBL" id="SHI05567.1"/>
    </source>
</evidence>
<evidence type="ECO:0000256" key="3">
    <source>
        <dbReference type="ARBA" id="ARBA00022989"/>
    </source>
</evidence>
<feature type="transmembrane region" description="Helical" evidence="5">
    <location>
        <begin position="251"/>
        <end position="274"/>
    </location>
</feature>
<keyword evidence="5 6" id="KW-0520">NAD</keyword>
<feature type="transmembrane region" description="Helical" evidence="5">
    <location>
        <begin position="196"/>
        <end position="222"/>
    </location>
</feature>
<dbReference type="EC" id="7.1.1.-" evidence="5"/>
<comment type="subunit">
    <text evidence="5">NDH-1 is composed of 14 different subunits. Subunits NuoA, H, J, K, L, M, N constitute the membrane sector of the complex.</text>
</comment>
<feature type="transmembrane region" description="Helical" evidence="5">
    <location>
        <begin position="6"/>
        <end position="29"/>
    </location>
</feature>
<evidence type="ECO:0000256" key="4">
    <source>
        <dbReference type="ARBA" id="ARBA00023136"/>
    </source>
</evidence>
<feature type="transmembrane region" description="Helical" evidence="5">
    <location>
        <begin position="166"/>
        <end position="184"/>
    </location>
</feature>
<sequence length="428" mass="47698">MSALDIIMILLRIAFGVLVPLSFVAVLVWMERRGAAYFQDRSGPNRCNIMGFRAGGLVQNLADAIKLVFKEDVVPGHIRHKFYFILAPMLVFITALLCFAVIPFADVLLVGGSSYIMQAIPTDIGILWFLAIVGFGVYGIILAGWSSHNKYGVLGGLRAAAQVISYEIPMGLALVSLLAVYGTVNLTEMAQYQGQLLFGFIPMWGVVLQPLGVIIFIVAAFAETNRTPFDLAEGESEIVAGFHVEYSSMKFALFFMGEYVAMFVSSALIVTLYFGSYQIPWLATDTLLAYARPVTVLLMIGLPVIGYFFGQWIKKNNSSHYRREHDPRIRETKVYIALLWSLVVLLEVICLGYLLFAAGGGADRILVALLQIGTFLLKTFLMCFVYVWVRWTLPRFRYDQLQKIGWEKLLPLSLLNIFITSAVIVAFG</sequence>
<dbReference type="GO" id="GO:0009060">
    <property type="term" value="P:aerobic respiration"/>
    <property type="evidence" value="ECO:0007669"/>
    <property type="project" value="TreeGrafter"/>
</dbReference>
<dbReference type="GO" id="GO:0048038">
    <property type="term" value="F:quinone binding"/>
    <property type="evidence" value="ECO:0007669"/>
    <property type="project" value="UniProtKB-KW"/>
</dbReference>
<name>A0A1M5Y0J0_9BACT</name>
<comment type="function">
    <text evidence="5">NDH-1 shuttles electrons from NADH, via FMN and iron-sulfur (Fe-S) centers, to quinones in the respiratory chain. The immediate electron acceptor for the enzyme in this species is believed to be ubiquinone. Couples the redox reaction to proton translocation (for every two electrons transferred, four hydrogen ions are translocated across the cytoplasmic membrane), and thus conserves the redox energy in a proton gradient. This subunit may bind ubiquinone.</text>
</comment>
<accession>A0A1M5Y0J0</accession>
<keyword evidence="2 5" id="KW-0812">Transmembrane</keyword>
<dbReference type="InterPro" id="IPR018086">
    <property type="entry name" value="NADH_UbQ_OxRdtase_su1_CS"/>
</dbReference>
<protein>
    <recommendedName>
        <fullName evidence="5">NADH-quinone oxidoreductase subunit H</fullName>
        <ecNumber evidence="5">7.1.1.-</ecNumber>
    </recommendedName>
    <alternativeName>
        <fullName evidence="5">NADH dehydrogenase I subunit H</fullName>
    </alternativeName>
    <alternativeName>
        <fullName evidence="5">NDH-1 subunit H</fullName>
    </alternativeName>
</protein>
<comment type="catalytic activity">
    <reaction evidence="5">
        <text>a quinone + NADH + 5 H(+)(in) = a quinol + NAD(+) + 4 H(+)(out)</text>
        <dbReference type="Rhea" id="RHEA:57888"/>
        <dbReference type="ChEBI" id="CHEBI:15378"/>
        <dbReference type="ChEBI" id="CHEBI:24646"/>
        <dbReference type="ChEBI" id="CHEBI:57540"/>
        <dbReference type="ChEBI" id="CHEBI:57945"/>
        <dbReference type="ChEBI" id="CHEBI:132124"/>
    </reaction>
</comment>
<comment type="similarity">
    <text evidence="5 6">Belongs to the complex I subunit 1 family.</text>
</comment>
<keyword evidence="5" id="KW-1003">Cell membrane</keyword>
<dbReference type="GO" id="GO:0003954">
    <property type="term" value="F:NADH dehydrogenase activity"/>
    <property type="evidence" value="ECO:0007669"/>
    <property type="project" value="TreeGrafter"/>
</dbReference>
<comment type="caution">
    <text evidence="5">Lacks conserved residue(s) required for the propagation of feature annotation.</text>
</comment>
<dbReference type="Pfam" id="PF00146">
    <property type="entry name" value="NADHdh"/>
    <property type="match status" value="1"/>
</dbReference>
<dbReference type="HAMAP" id="MF_01350">
    <property type="entry name" value="NDH1_NuoH"/>
    <property type="match status" value="1"/>
</dbReference>
<feature type="transmembrane region" description="Helical" evidence="5">
    <location>
        <begin position="334"/>
        <end position="359"/>
    </location>
</feature>
<dbReference type="STRING" id="1121409.SAMN02745124_03520"/>
<feature type="transmembrane region" description="Helical" evidence="5">
    <location>
        <begin position="294"/>
        <end position="313"/>
    </location>
</feature>
<dbReference type="OrthoDB" id="9803734at2"/>
<dbReference type="AlphaFoldDB" id="A0A1M5Y0J0"/>
<keyword evidence="3 5" id="KW-1133">Transmembrane helix</keyword>
<keyword evidence="5" id="KW-1278">Translocase</keyword>
<dbReference type="RefSeq" id="WP_073378096.1">
    <property type="nucleotide sequence ID" value="NZ_FQXS01000026.1"/>
</dbReference>
<keyword evidence="8" id="KW-1185">Reference proteome</keyword>
<dbReference type="Proteomes" id="UP000184139">
    <property type="component" value="Unassembled WGS sequence"/>
</dbReference>
<feature type="transmembrane region" description="Helical" evidence="5">
    <location>
        <begin position="365"/>
        <end position="389"/>
    </location>
</feature>
<keyword evidence="5" id="KW-0874">Quinone</keyword>
<feature type="transmembrane region" description="Helical" evidence="5">
    <location>
        <begin position="82"/>
        <end position="105"/>
    </location>
</feature>
<proteinExistence type="inferred from homology"/>